<dbReference type="InterPro" id="IPR049326">
    <property type="entry name" value="Rhodopsin_dom_fungi"/>
</dbReference>
<feature type="transmembrane region" description="Helical" evidence="7">
    <location>
        <begin position="120"/>
        <end position="144"/>
    </location>
</feature>
<keyword evidence="4 7" id="KW-0472">Membrane</keyword>
<feature type="transmembrane region" description="Helical" evidence="7">
    <location>
        <begin position="164"/>
        <end position="185"/>
    </location>
</feature>
<dbReference type="PANTHER" id="PTHR33048">
    <property type="entry name" value="PTH11-LIKE INTEGRAL MEMBRANE PROTEIN (AFU_ORTHOLOGUE AFUA_5G11245)"/>
    <property type="match status" value="1"/>
</dbReference>
<dbReference type="PANTHER" id="PTHR33048:SF123">
    <property type="entry name" value="INTEGRAL MEMBRANE PROTEIN"/>
    <property type="match status" value="1"/>
</dbReference>
<evidence type="ECO:0000313" key="10">
    <source>
        <dbReference type="Proteomes" id="UP000799444"/>
    </source>
</evidence>
<evidence type="ECO:0000256" key="1">
    <source>
        <dbReference type="ARBA" id="ARBA00004141"/>
    </source>
</evidence>
<comment type="subcellular location">
    <subcellularLocation>
        <location evidence="1">Membrane</location>
        <topology evidence="1">Multi-pass membrane protein</topology>
    </subcellularLocation>
</comment>
<evidence type="ECO:0000259" key="8">
    <source>
        <dbReference type="Pfam" id="PF20684"/>
    </source>
</evidence>
<name>A0A9P4QVX3_9PLEO</name>
<feature type="region of interest" description="Disordered" evidence="6">
    <location>
        <begin position="270"/>
        <end position="291"/>
    </location>
</feature>
<evidence type="ECO:0000256" key="3">
    <source>
        <dbReference type="ARBA" id="ARBA00022989"/>
    </source>
</evidence>
<gene>
    <name evidence="9" type="ORF">EJ04DRAFT_408856</name>
</gene>
<evidence type="ECO:0000256" key="6">
    <source>
        <dbReference type="SAM" id="MobiDB-lite"/>
    </source>
</evidence>
<protein>
    <recommendedName>
        <fullName evidence="8">Rhodopsin domain-containing protein</fullName>
    </recommendedName>
</protein>
<sequence>SQQDTCTGVATAFTVLSVIIVALRLYTRSFIVHNVGRDDIMMVLALIFTLGYLAAIYVARDNGMGFSGASLALVEMQNLIKVTLAIEIIYYILVFAIKVSILFVYLRLAVNRTLERCTRVTIWILTVFVVICVIVCLVQCTPLHKMWDFVGLVPGHCINTTAFFYSTSSFNIITDIWILVLPIPTLMAIQRPKREKIALVGVFSLGVFSTIASIVRLHSIRIFTESKDPFFDSVPVNLWSMIEVNIGIWCASIPALKALVNRGQRERSRAAGNSGYKYHSRDKSGNQISAK</sequence>
<evidence type="ECO:0000256" key="4">
    <source>
        <dbReference type="ARBA" id="ARBA00023136"/>
    </source>
</evidence>
<evidence type="ECO:0000256" key="2">
    <source>
        <dbReference type="ARBA" id="ARBA00022692"/>
    </source>
</evidence>
<feature type="domain" description="Rhodopsin" evidence="8">
    <location>
        <begin position="23"/>
        <end position="262"/>
    </location>
</feature>
<dbReference type="Pfam" id="PF20684">
    <property type="entry name" value="Fung_rhodopsin"/>
    <property type="match status" value="1"/>
</dbReference>
<proteinExistence type="inferred from homology"/>
<feature type="transmembrane region" description="Helical" evidence="7">
    <location>
        <begin position="197"/>
        <end position="218"/>
    </location>
</feature>
<keyword evidence="3 7" id="KW-1133">Transmembrane helix</keyword>
<dbReference type="AlphaFoldDB" id="A0A9P4QVX3"/>
<dbReference type="GO" id="GO:0016020">
    <property type="term" value="C:membrane"/>
    <property type="evidence" value="ECO:0007669"/>
    <property type="project" value="UniProtKB-SubCell"/>
</dbReference>
<dbReference type="Proteomes" id="UP000799444">
    <property type="component" value="Unassembled WGS sequence"/>
</dbReference>
<dbReference type="OrthoDB" id="5329176at2759"/>
<comment type="caution">
    <text evidence="9">The sequence shown here is derived from an EMBL/GenBank/DDBJ whole genome shotgun (WGS) entry which is preliminary data.</text>
</comment>
<comment type="similarity">
    <text evidence="5">Belongs to the SAT4 family.</text>
</comment>
<feature type="non-terminal residue" evidence="9">
    <location>
        <position position="1"/>
    </location>
</feature>
<feature type="transmembrane region" description="Helical" evidence="7">
    <location>
        <begin position="238"/>
        <end position="260"/>
    </location>
</feature>
<feature type="transmembrane region" description="Helical" evidence="7">
    <location>
        <begin position="39"/>
        <end position="59"/>
    </location>
</feature>
<evidence type="ECO:0000256" key="7">
    <source>
        <dbReference type="SAM" id="Phobius"/>
    </source>
</evidence>
<keyword evidence="10" id="KW-1185">Reference proteome</keyword>
<reference evidence="9" key="1">
    <citation type="journal article" date="2020" name="Stud. Mycol.">
        <title>101 Dothideomycetes genomes: a test case for predicting lifestyles and emergence of pathogens.</title>
        <authorList>
            <person name="Haridas S."/>
            <person name="Albert R."/>
            <person name="Binder M."/>
            <person name="Bloem J."/>
            <person name="Labutti K."/>
            <person name="Salamov A."/>
            <person name="Andreopoulos B."/>
            <person name="Baker S."/>
            <person name="Barry K."/>
            <person name="Bills G."/>
            <person name="Bluhm B."/>
            <person name="Cannon C."/>
            <person name="Castanera R."/>
            <person name="Culley D."/>
            <person name="Daum C."/>
            <person name="Ezra D."/>
            <person name="Gonzalez J."/>
            <person name="Henrissat B."/>
            <person name="Kuo A."/>
            <person name="Liang C."/>
            <person name="Lipzen A."/>
            <person name="Lutzoni F."/>
            <person name="Magnuson J."/>
            <person name="Mondo S."/>
            <person name="Nolan M."/>
            <person name="Ohm R."/>
            <person name="Pangilinan J."/>
            <person name="Park H.-J."/>
            <person name="Ramirez L."/>
            <person name="Alfaro M."/>
            <person name="Sun H."/>
            <person name="Tritt A."/>
            <person name="Yoshinaga Y."/>
            <person name="Zwiers L.-H."/>
            <person name="Turgeon B."/>
            <person name="Goodwin S."/>
            <person name="Spatafora J."/>
            <person name="Crous P."/>
            <person name="Grigoriev I."/>
        </authorList>
    </citation>
    <scope>NUCLEOTIDE SEQUENCE</scope>
    <source>
        <strain evidence="9">CBS 125425</strain>
    </source>
</reference>
<feature type="non-terminal residue" evidence="9">
    <location>
        <position position="291"/>
    </location>
</feature>
<feature type="transmembrane region" description="Helical" evidence="7">
    <location>
        <begin position="6"/>
        <end position="27"/>
    </location>
</feature>
<evidence type="ECO:0000313" key="9">
    <source>
        <dbReference type="EMBL" id="KAF2732097.1"/>
    </source>
</evidence>
<keyword evidence="2 7" id="KW-0812">Transmembrane</keyword>
<evidence type="ECO:0000256" key="5">
    <source>
        <dbReference type="ARBA" id="ARBA00038359"/>
    </source>
</evidence>
<accession>A0A9P4QVX3</accession>
<feature type="transmembrane region" description="Helical" evidence="7">
    <location>
        <begin position="88"/>
        <end position="108"/>
    </location>
</feature>
<organism evidence="9 10">
    <name type="scientific">Polyplosphaeria fusca</name>
    <dbReference type="NCBI Taxonomy" id="682080"/>
    <lineage>
        <taxon>Eukaryota</taxon>
        <taxon>Fungi</taxon>
        <taxon>Dikarya</taxon>
        <taxon>Ascomycota</taxon>
        <taxon>Pezizomycotina</taxon>
        <taxon>Dothideomycetes</taxon>
        <taxon>Pleosporomycetidae</taxon>
        <taxon>Pleosporales</taxon>
        <taxon>Tetraplosphaeriaceae</taxon>
        <taxon>Polyplosphaeria</taxon>
    </lineage>
</organism>
<dbReference type="EMBL" id="ML996183">
    <property type="protein sequence ID" value="KAF2732097.1"/>
    <property type="molecule type" value="Genomic_DNA"/>
</dbReference>
<dbReference type="InterPro" id="IPR052337">
    <property type="entry name" value="SAT4-like"/>
</dbReference>